<accession>D7E8E5</accession>
<dbReference type="NCBIfam" id="NF047768">
    <property type="entry name" value="Clp_like_SDH"/>
    <property type="match status" value="1"/>
</dbReference>
<dbReference type="Proteomes" id="UP000000391">
    <property type="component" value="Chromosome"/>
</dbReference>
<name>D7E8E5_METEZ</name>
<dbReference type="STRING" id="644295.Metev_0576"/>
<dbReference type="PANTHER" id="PTHR35984">
    <property type="entry name" value="PERIPLASMIC SERINE PROTEASE"/>
    <property type="match status" value="1"/>
</dbReference>
<gene>
    <name evidence="2" type="ordered locus">Metev_0576</name>
</gene>
<sequence length="276" mass="30819">MVFEDVGTWDILTVLAIVFVLYALVYPQYQMKKVKTQRLSMIKKMEQEWGTKVLTLIHRKEAVSMFGLPVYQYIDIEDAESILRGIRNTANNRPIDIIAHTPGGQVHPSIQIARALKNHNGHTRVMIPHYSMSGGTIIALAADEIIMDDDAVIGPIDPQLGDLIRGTYPAPSWINAVSQKGANAADTTIVLSDISEKTMKLMRKVANELLEGKIEDEEKRNYVVEKLVSGEMVHITPISASEAADIGLPVSTNLPDKVHEFMKFYRSVKSSVEYIE</sequence>
<dbReference type="InterPro" id="IPR029045">
    <property type="entry name" value="ClpP/crotonase-like_dom_sf"/>
</dbReference>
<dbReference type="HOGENOM" id="CLU_067083_0_0_2"/>
<keyword evidence="3" id="KW-1185">Reference proteome</keyword>
<reference evidence="2 3" key="1">
    <citation type="submission" date="2010-06" db="EMBL/GenBank/DDBJ databases">
        <title>Complete sequence chromosome of Methanohalobium evestigatum Z-7303.</title>
        <authorList>
            <consortium name="US DOE Joint Genome Institute"/>
            <person name="Lucas S."/>
            <person name="Copeland A."/>
            <person name="Lapidus A."/>
            <person name="Cheng J.-F."/>
            <person name="Bruce D."/>
            <person name="Goodwin L."/>
            <person name="Pitluck S."/>
            <person name="Saunders E."/>
            <person name="Detter J.C."/>
            <person name="Han C."/>
            <person name="Tapia R."/>
            <person name="Land M."/>
            <person name="Hauser L."/>
            <person name="Kyrpides N."/>
            <person name="Mikhailova N."/>
            <person name="Sieprawska-Lupa M."/>
            <person name="Whitman W.B."/>
            <person name="Anderson I."/>
            <person name="Woyke T."/>
        </authorList>
    </citation>
    <scope>NUCLEOTIDE SEQUENCE [LARGE SCALE GENOMIC DNA]</scope>
    <source>
        <strain evidence="3">ATCC BAA-1072 / DSM 3721 / NBRC 107634 / OCM 161 / Z-7303</strain>
    </source>
</reference>
<keyword evidence="1" id="KW-0472">Membrane</keyword>
<dbReference type="GO" id="GO:0016020">
    <property type="term" value="C:membrane"/>
    <property type="evidence" value="ECO:0007669"/>
    <property type="project" value="InterPro"/>
</dbReference>
<protein>
    <recommendedName>
        <fullName evidence="4">Periplasmic serine protease</fullName>
    </recommendedName>
</protein>
<dbReference type="PANTHER" id="PTHR35984:SF1">
    <property type="entry name" value="PERIPLASMIC SERINE PROTEASE"/>
    <property type="match status" value="1"/>
</dbReference>
<dbReference type="Gene3D" id="3.90.226.10">
    <property type="entry name" value="2-enoyl-CoA Hydratase, Chain A, domain 1"/>
    <property type="match status" value="1"/>
</dbReference>
<dbReference type="InterPro" id="IPR002825">
    <property type="entry name" value="Pept_S49_ser-pept_pro"/>
</dbReference>
<evidence type="ECO:0008006" key="4">
    <source>
        <dbReference type="Google" id="ProtNLM"/>
    </source>
</evidence>
<dbReference type="OrthoDB" id="146310at2157"/>
<dbReference type="AlphaFoldDB" id="D7E8E5"/>
<dbReference type="GeneID" id="9346198"/>
<dbReference type="RefSeq" id="WP_013194055.1">
    <property type="nucleotide sequence ID" value="NC_014253.1"/>
</dbReference>
<organism evidence="2 3">
    <name type="scientific">Methanohalobium evestigatum (strain ATCC BAA-1072 / DSM 3721 / NBRC 107634 / OCM 161 / Z-7303)</name>
    <dbReference type="NCBI Taxonomy" id="644295"/>
    <lineage>
        <taxon>Archaea</taxon>
        <taxon>Methanobacteriati</taxon>
        <taxon>Methanobacteriota</taxon>
        <taxon>Stenosarchaea group</taxon>
        <taxon>Methanomicrobia</taxon>
        <taxon>Methanosarcinales</taxon>
        <taxon>Methanosarcinaceae</taxon>
        <taxon>Methanohalobium</taxon>
    </lineage>
</organism>
<keyword evidence="1" id="KW-0812">Transmembrane</keyword>
<dbReference type="SUPFAM" id="SSF52096">
    <property type="entry name" value="ClpP/crotonase"/>
    <property type="match status" value="1"/>
</dbReference>
<feature type="transmembrane region" description="Helical" evidence="1">
    <location>
        <begin position="6"/>
        <end position="25"/>
    </location>
</feature>
<dbReference type="KEGG" id="mev:Metev_0576"/>
<dbReference type="Pfam" id="PF01972">
    <property type="entry name" value="SDH_protease"/>
    <property type="match status" value="1"/>
</dbReference>
<dbReference type="EMBL" id="CP002069">
    <property type="protein sequence ID" value="ADI73487.1"/>
    <property type="molecule type" value="Genomic_DNA"/>
</dbReference>
<keyword evidence="1" id="KW-1133">Transmembrane helix</keyword>
<proteinExistence type="predicted"/>
<evidence type="ECO:0000313" key="3">
    <source>
        <dbReference type="Proteomes" id="UP000000391"/>
    </source>
</evidence>
<evidence type="ECO:0000256" key="1">
    <source>
        <dbReference type="SAM" id="Phobius"/>
    </source>
</evidence>
<evidence type="ECO:0000313" key="2">
    <source>
        <dbReference type="EMBL" id="ADI73487.1"/>
    </source>
</evidence>